<gene>
    <name evidence="4" type="primary">CEP250</name>
</gene>
<sequence length="635" mass="72634">METRNSGLNNMKPPSLRLMLEEQVLALQQQMAENQAASWRKLKNSQEAQQRQATLVRKLQAKVLQYRSWCQELEKQLEATGGPIPQRWENVEEPNLDELLVRLEEEQQRCESLAEVNTQLRLHMEKADVVNKALREDVEKLTVDWSRAQDELMRKESQWRMEQEFFKGYLKGEHGRLLNLWREVVTFRRHFLEMKSATDRDLTELKAEHVRLSGSLLTCCLRLTVGAQSRGPDGSGRMDGREPAQLLLLLAKTQELEKEAHERSQELIQLKSRGDLEKAELQDRVTELSVLLTQSQKQNEDYEKMVKALRETLEILETNHTELMEHEASLSRNAQEEKLSLQQVIKDITQVMVEEGDNIAQGSGHESSLELDSSILSQFDYQDPDKALTLVRSVLTQRRQAVQDLTQQLAGCQEAVSLLQQQHDQWEEEGKALRQRLQKLTGERDTLAGQTVDLQGEVDSLSKERELLQKAREELRQQLEVLEQEAWRLRRANVELQLQGDSAQGQKEEQQEELHLAVRERERLQETLVGLEAKQSESLSELITLREALESSRLEGELLRQEQTEVTAALARAEQSIAELSSSENILKAEVADLRAAALKLSALNEALALDKVGLNQQLLQVSKDFPGSQGRVGP</sequence>
<dbReference type="Proteomes" id="UP000233040">
    <property type="component" value="Unassembled WGS sequence"/>
</dbReference>
<evidence type="ECO:0000259" key="3">
    <source>
        <dbReference type="Pfam" id="PF15035"/>
    </source>
</evidence>
<evidence type="ECO:0000313" key="5">
    <source>
        <dbReference type="Proteomes" id="UP000233040"/>
    </source>
</evidence>
<dbReference type="AlphaFoldDB" id="A0A2K5RZG2"/>
<dbReference type="InterPro" id="IPR055167">
    <property type="entry name" value="Rootletin-like_CC"/>
</dbReference>
<dbReference type="Pfam" id="PF15035">
    <property type="entry name" value="Rootletin"/>
    <property type="match status" value="1"/>
</dbReference>
<proteinExistence type="predicted"/>
<dbReference type="Ensembl" id="ENSCCAT00000051304.1">
    <property type="protein sequence ID" value="ENSCCAP00000033533.1"/>
    <property type="gene ID" value="ENSCCAG00000034684.1"/>
</dbReference>
<reference evidence="4" key="1">
    <citation type="submission" date="2025-08" db="UniProtKB">
        <authorList>
            <consortium name="Ensembl"/>
        </authorList>
    </citation>
    <scope>IDENTIFICATION</scope>
</reference>
<reference evidence="4" key="2">
    <citation type="submission" date="2025-09" db="UniProtKB">
        <authorList>
            <consortium name="Ensembl"/>
        </authorList>
    </citation>
    <scope>IDENTIFICATION</scope>
</reference>
<protein>
    <submittedName>
        <fullName evidence="4">Centrosomal protein 250</fullName>
    </submittedName>
</protein>
<keyword evidence="5" id="KW-1185">Reference proteome</keyword>
<keyword evidence="1 2" id="KW-0175">Coiled coil</keyword>
<feature type="coiled-coil region" evidence="2">
    <location>
        <begin position="253"/>
        <end position="326"/>
    </location>
</feature>
<organism evidence="4 5">
    <name type="scientific">Cebus imitator</name>
    <name type="common">Panamanian white-faced capuchin</name>
    <name type="synonym">Cebus capucinus imitator</name>
    <dbReference type="NCBI Taxonomy" id="2715852"/>
    <lineage>
        <taxon>Eukaryota</taxon>
        <taxon>Metazoa</taxon>
        <taxon>Chordata</taxon>
        <taxon>Craniata</taxon>
        <taxon>Vertebrata</taxon>
        <taxon>Euteleostomi</taxon>
        <taxon>Mammalia</taxon>
        <taxon>Eutheria</taxon>
        <taxon>Euarchontoglires</taxon>
        <taxon>Primates</taxon>
        <taxon>Haplorrhini</taxon>
        <taxon>Platyrrhini</taxon>
        <taxon>Cebidae</taxon>
        <taxon>Cebinae</taxon>
        <taxon>Cebus</taxon>
    </lineage>
</organism>
<evidence type="ECO:0000256" key="1">
    <source>
        <dbReference type="ARBA" id="ARBA00023054"/>
    </source>
</evidence>
<accession>A0A2K5RZG2</accession>
<name>A0A2K5RZG2_CEBIM</name>
<dbReference type="PANTHER" id="PTHR23159:SF1">
    <property type="entry name" value="CENTROSOME-ASSOCIATED PROTEIN CEP250"/>
    <property type="match status" value="1"/>
</dbReference>
<dbReference type="GeneTree" id="ENSGT00940000161056"/>
<dbReference type="PANTHER" id="PTHR23159">
    <property type="entry name" value="CENTROSOMAL PROTEIN 2"/>
    <property type="match status" value="1"/>
</dbReference>
<feature type="coiled-coil region" evidence="2">
    <location>
        <begin position="402"/>
        <end position="534"/>
    </location>
</feature>
<dbReference type="GO" id="GO:0005813">
    <property type="term" value="C:centrosome"/>
    <property type="evidence" value="ECO:0007669"/>
    <property type="project" value="TreeGrafter"/>
</dbReference>
<dbReference type="Gene3D" id="1.20.5.300">
    <property type="match status" value="1"/>
</dbReference>
<evidence type="ECO:0000313" key="4">
    <source>
        <dbReference type="Ensembl" id="ENSCCAP00000033533.1"/>
    </source>
</evidence>
<feature type="domain" description="Rootletin-like coiled-coil" evidence="3">
    <location>
        <begin position="39"/>
        <end position="213"/>
    </location>
</feature>
<dbReference type="GO" id="GO:0005814">
    <property type="term" value="C:centriole"/>
    <property type="evidence" value="ECO:0007669"/>
    <property type="project" value="TreeGrafter"/>
</dbReference>
<dbReference type="GO" id="GO:0060271">
    <property type="term" value="P:cilium assembly"/>
    <property type="evidence" value="ECO:0007669"/>
    <property type="project" value="TreeGrafter"/>
</dbReference>
<evidence type="ECO:0000256" key="2">
    <source>
        <dbReference type="SAM" id="Coils"/>
    </source>
</evidence>
<feature type="coiled-coil region" evidence="2">
    <location>
        <begin position="96"/>
        <end position="151"/>
    </location>
</feature>